<dbReference type="OrthoDB" id="269227at2759"/>
<dbReference type="PANTHER" id="PTHR11552">
    <property type="entry name" value="GLUCOSE-METHANOL-CHOLINE GMC OXIDOREDUCTASE"/>
    <property type="match status" value="1"/>
</dbReference>
<evidence type="ECO:0000256" key="7">
    <source>
        <dbReference type="SAM" id="Phobius"/>
    </source>
</evidence>
<dbReference type="GO" id="GO:0050660">
    <property type="term" value="F:flavin adenine dinucleotide binding"/>
    <property type="evidence" value="ECO:0007669"/>
    <property type="project" value="InterPro"/>
</dbReference>
<gene>
    <name evidence="9" type="ORF">BU14_1084s0002</name>
</gene>
<dbReference type="Proteomes" id="UP000218209">
    <property type="component" value="Unassembled WGS sequence"/>
</dbReference>
<keyword evidence="10" id="KW-1185">Reference proteome</keyword>
<dbReference type="GO" id="GO:0016614">
    <property type="term" value="F:oxidoreductase activity, acting on CH-OH group of donors"/>
    <property type="evidence" value="ECO:0007669"/>
    <property type="project" value="InterPro"/>
</dbReference>
<keyword evidence="7" id="KW-0472">Membrane</keyword>
<dbReference type="InterPro" id="IPR012132">
    <property type="entry name" value="GMC_OxRdtase"/>
</dbReference>
<feature type="compositionally biased region" description="Gly residues" evidence="6">
    <location>
        <begin position="212"/>
        <end position="225"/>
    </location>
</feature>
<dbReference type="AlphaFoldDB" id="A0A1X6NMI5"/>
<feature type="transmembrane region" description="Helical" evidence="7">
    <location>
        <begin position="6"/>
        <end position="29"/>
    </location>
</feature>
<dbReference type="SUPFAM" id="SSF51905">
    <property type="entry name" value="FAD/NAD(P)-binding domain"/>
    <property type="match status" value="1"/>
</dbReference>
<keyword evidence="7" id="KW-0812">Transmembrane</keyword>
<evidence type="ECO:0000256" key="6">
    <source>
        <dbReference type="SAM" id="MobiDB-lite"/>
    </source>
</evidence>
<proteinExistence type="inferred from homology"/>
<dbReference type="Gene3D" id="3.50.50.60">
    <property type="entry name" value="FAD/NAD(P)-binding domain"/>
    <property type="match status" value="1"/>
</dbReference>
<dbReference type="InterPro" id="IPR000172">
    <property type="entry name" value="GMC_OxRdtase_N"/>
</dbReference>
<evidence type="ECO:0000256" key="1">
    <source>
        <dbReference type="ARBA" id="ARBA00001974"/>
    </source>
</evidence>
<evidence type="ECO:0000256" key="2">
    <source>
        <dbReference type="ARBA" id="ARBA00010790"/>
    </source>
</evidence>
<reference evidence="9 10" key="1">
    <citation type="submission" date="2017-03" db="EMBL/GenBank/DDBJ databases">
        <title>WGS assembly of Porphyra umbilicalis.</title>
        <authorList>
            <person name="Brawley S.H."/>
            <person name="Blouin N.A."/>
            <person name="Ficko-Blean E."/>
            <person name="Wheeler G.L."/>
            <person name="Lohr M."/>
            <person name="Goodson H.V."/>
            <person name="Jenkins J.W."/>
            <person name="Blaby-Haas C.E."/>
            <person name="Helliwell K.E."/>
            <person name="Chan C."/>
            <person name="Marriage T."/>
            <person name="Bhattacharya D."/>
            <person name="Klein A.S."/>
            <person name="Badis Y."/>
            <person name="Brodie J."/>
            <person name="Cao Y."/>
            <person name="Collen J."/>
            <person name="Dittami S.M."/>
            <person name="Gachon C.M."/>
            <person name="Green B.R."/>
            <person name="Karpowicz S."/>
            <person name="Kim J.W."/>
            <person name="Kudahl U."/>
            <person name="Lin S."/>
            <person name="Michel G."/>
            <person name="Mittag M."/>
            <person name="Olson B.J."/>
            <person name="Pangilinan J."/>
            <person name="Peng Y."/>
            <person name="Qiu H."/>
            <person name="Shu S."/>
            <person name="Singer J.T."/>
            <person name="Smith A.G."/>
            <person name="Sprecher B.N."/>
            <person name="Wagner V."/>
            <person name="Wang W."/>
            <person name="Wang Z.-Y."/>
            <person name="Yan J."/>
            <person name="Yarish C."/>
            <person name="Zoeuner-Riek S."/>
            <person name="Zhuang Y."/>
            <person name="Zou Y."/>
            <person name="Lindquist E.A."/>
            <person name="Grimwood J."/>
            <person name="Barry K."/>
            <person name="Rokhsar D.S."/>
            <person name="Schmutz J."/>
            <person name="Stiller J.W."/>
            <person name="Grossman A.R."/>
            <person name="Prochnik S.E."/>
        </authorList>
    </citation>
    <scope>NUCLEOTIDE SEQUENCE [LARGE SCALE GENOMIC DNA]</scope>
    <source>
        <strain evidence="9">4086291</strain>
    </source>
</reference>
<evidence type="ECO:0000256" key="5">
    <source>
        <dbReference type="RuleBase" id="RU003968"/>
    </source>
</evidence>
<evidence type="ECO:0000256" key="3">
    <source>
        <dbReference type="ARBA" id="ARBA00022630"/>
    </source>
</evidence>
<dbReference type="Gene3D" id="3.30.560.10">
    <property type="entry name" value="Glucose Oxidase, domain 3"/>
    <property type="match status" value="1"/>
</dbReference>
<sequence length="241" mass="23282">MALPPAAYLAAGLLYLAAVTPLLVAAAAVRAGARALGAALDRWLLVGGAPTPHHPSVPDGYHDAADAPVATAVAATRWDAILIGGGSAGCALAAGLLPAAAAAAPPRRVLLVEPGAAVPPAAAAPRDWVTAWGGAADWAHATSPQGALGGRVLAVPRGKALGGSSAINARVWVHPTAADVDGWGVRGWGCAALAPARAALDGAIPRTRADRGGGGGGGGGRGPHLGNGAAPRGGRRGVAPQ</sequence>
<dbReference type="PANTHER" id="PTHR11552:SF147">
    <property type="entry name" value="CHOLINE DEHYDROGENASE, MITOCHONDRIAL"/>
    <property type="match status" value="1"/>
</dbReference>
<keyword evidence="4 5" id="KW-0274">FAD</keyword>
<dbReference type="InterPro" id="IPR036188">
    <property type="entry name" value="FAD/NAD-bd_sf"/>
</dbReference>
<protein>
    <recommendedName>
        <fullName evidence="8">Glucose-methanol-choline oxidoreductase N-terminal domain-containing protein</fullName>
    </recommendedName>
</protein>
<evidence type="ECO:0000259" key="8">
    <source>
        <dbReference type="PROSITE" id="PS00623"/>
    </source>
</evidence>
<comment type="similarity">
    <text evidence="2 5">Belongs to the GMC oxidoreductase family.</text>
</comment>
<dbReference type="PROSITE" id="PS00623">
    <property type="entry name" value="GMC_OXRED_1"/>
    <property type="match status" value="1"/>
</dbReference>
<accession>A0A1X6NMI5</accession>
<feature type="domain" description="Glucose-methanol-choline oxidoreductase N-terminal" evidence="8">
    <location>
        <begin position="158"/>
        <end position="181"/>
    </location>
</feature>
<evidence type="ECO:0000256" key="4">
    <source>
        <dbReference type="ARBA" id="ARBA00022827"/>
    </source>
</evidence>
<feature type="region of interest" description="Disordered" evidence="6">
    <location>
        <begin position="204"/>
        <end position="241"/>
    </location>
</feature>
<organism evidence="9 10">
    <name type="scientific">Porphyra umbilicalis</name>
    <name type="common">Purple laver</name>
    <name type="synonym">Red alga</name>
    <dbReference type="NCBI Taxonomy" id="2786"/>
    <lineage>
        <taxon>Eukaryota</taxon>
        <taxon>Rhodophyta</taxon>
        <taxon>Bangiophyceae</taxon>
        <taxon>Bangiales</taxon>
        <taxon>Bangiaceae</taxon>
        <taxon>Porphyra</taxon>
    </lineage>
</organism>
<feature type="compositionally biased region" description="Low complexity" evidence="6">
    <location>
        <begin position="226"/>
        <end position="241"/>
    </location>
</feature>
<name>A0A1X6NMI5_PORUM</name>
<dbReference type="Pfam" id="PF00732">
    <property type="entry name" value="GMC_oxred_N"/>
    <property type="match status" value="1"/>
</dbReference>
<keyword evidence="7" id="KW-1133">Transmembrane helix</keyword>
<keyword evidence="3 5" id="KW-0285">Flavoprotein</keyword>
<evidence type="ECO:0000313" key="9">
    <source>
        <dbReference type="EMBL" id="OSX69834.1"/>
    </source>
</evidence>
<dbReference type="EMBL" id="KV919384">
    <property type="protein sequence ID" value="OSX69834.1"/>
    <property type="molecule type" value="Genomic_DNA"/>
</dbReference>
<evidence type="ECO:0000313" key="10">
    <source>
        <dbReference type="Proteomes" id="UP000218209"/>
    </source>
</evidence>
<comment type="cofactor">
    <cofactor evidence="1">
        <name>FAD</name>
        <dbReference type="ChEBI" id="CHEBI:57692"/>
    </cofactor>
</comment>